<dbReference type="SUPFAM" id="SSF48317">
    <property type="entry name" value="Acid phosphatase/Vanadium-dependent haloperoxidase"/>
    <property type="match status" value="1"/>
</dbReference>
<keyword evidence="5" id="KW-1185">Reference proteome</keyword>
<dbReference type="InterPro" id="IPR011050">
    <property type="entry name" value="Pectin_lyase_fold/virulence"/>
</dbReference>
<dbReference type="SMART" id="SM00014">
    <property type="entry name" value="acidPPc"/>
    <property type="match status" value="1"/>
</dbReference>
<organism evidence="4 5">
    <name type="scientific">Paracoccus gahaiensis</name>
    <dbReference type="NCBI Taxonomy" id="1706839"/>
    <lineage>
        <taxon>Bacteria</taxon>
        <taxon>Pseudomonadati</taxon>
        <taxon>Pseudomonadota</taxon>
        <taxon>Alphaproteobacteria</taxon>
        <taxon>Rhodobacterales</taxon>
        <taxon>Paracoccaceae</taxon>
        <taxon>Paracoccus</taxon>
    </lineage>
</organism>
<sequence>MSYTRTTLRLSTALALVTACPATLLAQEAYLNRDVPSFMETGFTNERGDPRYLTRETNAGVRLLDGFLDIWEPRTPFVDADNTVAPGFGFPGVTPSDWDGLAGSPTDGRILDQAVHNHNIGHVERITRTRTAAEARDAYLDDRRAKGYSVVTGLGPLQEAWMRGSGQVTTILDMPAEAREIRFDDEGNNNGISAADGNDDLGLAVELVNRMGWSASTEPGKRYFKYARPWRWSGDVAVVPELEPAKSDSPGTDGGFPSGHTAEAWRDSLALAYLVPQRFQEMITRAVSLGDSRIVAGMHSPLDVIGGRMLGTASAVYNLNRQDGDADYAWQTQRDAAFDQAQAWLRNETDSTTATDLYVAAHAGDLTTDRFASRAANAAYVAERMTYGFAPIAATDGPVHVPQGAEILLATRMPYLTADQRRAVLATTALPGGLPVMNDEEGYGRMNLFAAADGYGAFLQDVTVAMDRDLDGFHAFDAWNNDIGGPGGLTKTGTGTLMLTGLNSYAGGTRVRDGMLVGTNGQAFGTGAIAVGASGHLGVNTLVDSTMANDLTGAGRFDKRGTGTLSYAGDGAGFTGRTTVEGGRLSVTGTLGGRLDVGAGGTLGGDGTVGSTVLSSGAQLLPGMSIGTLKVAGDLTLAPGAVLRAEIDGDGRADRVEVAGTARVAGASVAVTTLDRTASYRQGQSYRLIEAEAVEGRFADLSIGSDFIASRLIYGPSDVTLRLSTRGARAFAEAAETDNQRATASALDLLDQGAGTDSLALYNAVLFSDEAGARQAFDRISGEDHASAGALLLSQSRSLGAGVFARLHAEQTGAWVQATGSRAELDGDGNAAGVEASATGLMFGADGPVGEDARVGFVAGVGQGRIDTGRGTGRIEADSYHLGLHGASQMGALSLKAGLAYSRNQLDSRREVAVDSFTDQLRAAYDADLTQVYAEASYALTPRDGIRLAPYAGLTHAVLSTDGFAERGGAAALTSEDSTEKASFATLGLRASGDLGEDAARDLGWTVAASWQHAFGDQTAERQMSLSGGGAFLVSGAPIGRNAAALSVGLDMAVGRNGRLGMGYQGQVSGDMSANSLTADFTLLF</sequence>
<dbReference type="RefSeq" id="WP_136886266.1">
    <property type="nucleotide sequence ID" value="NZ_SUNI01000010.1"/>
</dbReference>
<protein>
    <submittedName>
        <fullName evidence="4">Autotransporter domain-containing protein</fullName>
    </submittedName>
</protein>
<dbReference type="InterPro" id="IPR005546">
    <property type="entry name" value="Autotransporte_beta"/>
</dbReference>
<dbReference type="AlphaFoldDB" id="A0A4U0R8R5"/>
<dbReference type="PANTHER" id="PTHR35037:SF3">
    <property type="entry name" value="C-TERMINAL REGION OF AIDA-LIKE PROTEIN"/>
    <property type="match status" value="1"/>
</dbReference>
<evidence type="ECO:0000256" key="2">
    <source>
        <dbReference type="SAM" id="SignalP"/>
    </source>
</evidence>
<dbReference type="CDD" id="cd03397">
    <property type="entry name" value="PAP2_acid_phosphatase"/>
    <property type="match status" value="1"/>
</dbReference>
<feature type="signal peptide" evidence="2">
    <location>
        <begin position="1"/>
        <end position="26"/>
    </location>
</feature>
<dbReference type="GO" id="GO:0019867">
    <property type="term" value="C:outer membrane"/>
    <property type="evidence" value="ECO:0007669"/>
    <property type="project" value="InterPro"/>
</dbReference>
<dbReference type="InterPro" id="IPR051551">
    <property type="entry name" value="Autotransporter_adhesion"/>
</dbReference>
<dbReference type="NCBIfam" id="TIGR01414">
    <property type="entry name" value="autotrans_barl"/>
    <property type="match status" value="1"/>
</dbReference>
<dbReference type="InterPro" id="IPR001011">
    <property type="entry name" value="Acid_Pase_classA_bac"/>
</dbReference>
<dbReference type="Gene3D" id="2.40.128.130">
    <property type="entry name" value="Autotransporter beta-domain"/>
    <property type="match status" value="1"/>
</dbReference>
<dbReference type="InterPro" id="IPR000326">
    <property type="entry name" value="PAP2/HPO"/>
</dbReference>
<keyword evidence="1 2" id="KW-0732">Signal</keyword>
<evidence type="ECO:0000313" key="5">
    <source>
        <dbReference type="Proteomes" id="UP000309747"/>
    </source>
</evidence>
<reference evidence="4 5" key="1">
    <citation type="submission" date="2019-04" db="EMBL/GenBank/DDBJ databases">
        <authorList>
            <person name="Li J."/>
        </authorList>
    </citation>
    <scope>NUCLEOTIDE SEQUENCE [LARGE SCALE GENOMIC DNA]</scope>
    <source>
        <strain evidence="4 5">KCTC 42687</strain>
    </source>
</reference>
<proteinExistence type="predicted"/>
<dbReference type="SMART" id="SM00869">
    <property type="entry name" value="Autotransporter"/>
    <property type="match status" value="1"/>
</dbReference>
<dbReference type="PROSITE" id="PS51257">
    <property type="entry name" value="PROKAR_LIPOPROTEIN"/>
    <property type="match status" value="1"/>
</dbReference>
<dbReference type="SUPFAM" id="SSF103515">
    <property type="entry name" value="Autotransporter"/>
    <property type="match status" value="1"/>
</dbReference>
<dbReference type="SUPFAM" id="SSF51126">
    <property type="entry name" value="Pectin lyase-like"/>
    <property type="match status" value="1"/>
</dbReference>
<dbReference type="NCBIfam" id="TIGR02601">
    <property type="entry name" value="autotrns_rpt"/>
    <property type="match status" value="1"/>
</dbReference>
<evidence type="ECO:0000256" key="1">
    <source>
        <dbReference type="ARBA" id="ARBA00022729"/>
    </source>
</evidence>
<feature type="chain" id="PRO_5020933839" evidence="2">
    <location>
        <begin position="27"/>
        <end position="1085"/>
    </location>
</feature>
<dbReference type="Pfam" id="PF03797">
    <property type="entry name" value="Autotransporter"/>
    <property type="match status" value="1"/>
</dbReference>
<comment type="caution">
    <text evidence="4">The sequence shown here is derived from an EMBL/GenBank/DDBJ whole genome shotgun (WGS) entry which is preliminary data.</text>
</comment>
<dbReference type="Gene3D" id="1.20.144.10">
    <property type="entry name" value="Phosphatidic acid phosphatase type 2/haloperoxidase"/>
    <property type="match status" value="1"/>
</dbReference>
<dbReference type="EMBL" id="SUNI01000010">
    <property type="protein sequence ID" value="TJZ91425.1"/>
    <property type="molecule type" value="Genomic_DNA"/>
</dbReference>
<dbReference type="PRINTS" id="PR00483">
    <property type="entry name" value="BACPHPHTASE"/>
</dbReference>
<feature type="domain" description="Autotransporter" evidence="3">
    <location>
        <begin position="807"/>
        <end position="1085"/>
    </location>
</feature>
<dbReference type="InterPro" id="IPR036709">
    <property type="entry name" value="Autotransporte_beta_dom_sf"/>
</dbReference>
<dbReference type="PANTHER" id="PTHR35037">
    <property type="entry name" value="C-TERMINAL REGION OF AIDA-LIKE PROTEIN"/>
    <property type="match status" value="1"/>
</dbReference>
<dbReference type="Pfam" id="PF12951">
    <property type="entry name" value="PATR"/>
    <property type="match status" value="2"/>
</dbReference>
<dbReference type="OrthoDB" id="9804931at2"/>
<dbReference type="InterPro" id="IPR006315">
    <property type="entry name" value="OM_autotransptr_brl_dom"/>
</dbReference>
<name>A0A4U0R8R5_9RHOB</name>
<dbReference type="Pfam" id="PF01569">
    <property type="entry name" value="PAP2"/>
    <property type="match status" value="1"/>
</dbReference>
<dbReference type="PROSITE" id="PS51208">
    <property type="entry name" value="AUTOTRANSPORTER"/>
    <property type="match status" value="1"/>
</dbReference>
<evidence type="ECO:0000259" key="3">
    <source>
        <dbReference type="PROSITE" id="PS51208"/>
    </source>
</evidence>
<evidence type="ECO:0000313" key="4">
    <source>
        <dbReference type="EMBL" id="TJZ91425.1"/>
    </source>
</evidence>
<dbReference type="GO" id="GO:0003993">
    <property type="term" value="F:acid phosphatase activity"/>
    <property type="evidence" value="ECO:0007669"/>
    <property type="project" value="InterPro"/>
</dbReference>
<dbReference type="GO" id="GO:0030288">
    <property type="term" value="C:outer membrane-bounded periplasmic space"/>
    <property type="evidence" value="ECO:0007669"/>
    <property type="project" value="InterPro"/>
</dbReference>
<gene>
    <name evidence="4" type="ORF">FA743_11610</name>
</gene>
<dbReference type="InterPro" id="IPR036938">
    <property type="entry name" value="PAP2/HPO_sf"/>
</dbReference>
<accession>A0A4U0R8R5</accession>
<dbReference type="InterPro" id="IPR013425">
    <property type="entry name" value="Autotrns_rpt"/>
</dbReference>
<dbReference type="Proteomes" id="UP000309747">
    <property type="component" value="Unassembled WGS sequence"/>
</dbReference>